<evidence type="ECO:0000313" key="3">
    <source>
        <dbReference type="EMBL" id="EIW77894.1"/>
    </source>
</evidence>
<keyword evidence="4" id="KW-1185">Reference proteome</keyword>
<dbReference type="Proteomes" id="UP000053558">
    <property type="component" value="Unassembled WGS sequence"/>
</dbReference>
<reference evidence="4" key="1">
    <citation type="journal article" date="2012" name="Science">
        <title>The Paleozoic origin of enzymatic lignin decomposition reconstructed from 31 fungal genomes.</title>
        <authorList>
            <person name="Floudas D."/>
            <person name="Binder M."/>
            <person name="Riley R."/>
            <person name="Barry K."/>
            <person name="Blanchette R.A."/>
            <person name="Henrissat B."/>
            <person name="Martinez A.T."/>
            <person name="Otillar R."/>
            <person name="Spatafora J.W."/>
            <person name="Yadav J.S."/>
            <person name="Aerts A."/>
            <person name="Benoit I."/>
            <person name="Boyd A."/>
            <person name="Carlson A."/>
            <person name="Copeland A."/>
            <person name="Coutinho P.M."/>
            <person name="de Vries R.P."/>
            <person name="Ferreira P."/>
            <person name="Findley K."/>
            <person name="Foster B."/>
            <person name="Gaskell J."/>
            <person name="Glotzer D."/>
            <person name="Gorecki P."/>
            <person name="Heitman J."/>
            <person name="Hesse C."/>
            <person name="Hori C."/>
            <person name="Igarashi K."/>
            <person name="Jurgens J.A."/>
            <person name="Kallen N."/>
            <person name="Kersten P."/>
            <person name="Kohler A."/>
            <person name="Kuees U."/>
            <person name="Kumar T.K.A."/>
            <person name="Kuo A."/>
            <person name="LaButti K."/>
            <person name="Larrondo L.F."/>
            <person name="Lindquist E."/>
            <person name="Ling A."/>
            <person name="Lombard V."/>
            <person name="Lucas S."/>
            <person name="Lundell T."/>
            <person name="Martin R."/>
            <person name="McLaughlin D.J."/>
            <person name="Morgenstern I."/>
            <person name="Morin E."/>
            <person name="Murat C."/>
            <person name="Nagy L.G."/>
            <person name="Nolan M."/>
            <person name="Ohm R.A."/>
            <person name="Patyshakuliyeva A."/>
            <person name="Rokas A."/>
            <person name="Ruiz-Duenas F.J."/>
            <person name="Sabat G."/>
            <person name="Salamov A."/>
            <person name="Samejima M."/>
            <person name="Schmutz J."/>
            <person name="Slot J.C."/>
            <person name="St John F."/>
            <person name="Stenlid J."/>
            <person name="Sun H."/>
            <person name="Sun S."/>
            <person name="Syed K."/>
            <person name="Tsang A."/>
            <person name="Wiebenga A."/>
            <person name="Young D."/>
            <person name="Pisabarro A."/>
            <person name="Eastwood D.C."/>
            <person name="Martin F."/>
            <person name="Cullen D."/>
            <person name="Grigoriev I.V."/>
            <person name="Hibbett D.S."/>
        </authorList>
    </citation>
    <scope>NUCLEOTIDE SEQUENCE [LARGE SCALE GENOMIC DNA]</scope>
    <source>
        <strain evidence="4">RWD-64-598 SS2</strain>
    </source>
</reference>
<gene>
    <name evidence="3" type="ORF">CONPUDRAFT_157074</name>
</gene>
<feature type="domain" description="Retrovirus-related Pol polyprotein from transposon TNT 1-94-like beta-barrel" evidence="2">
    <location>
        <begin position="628"/>
        <end position="713"/>
    </location>
</feature>
<dbReference type="KEGG" id="cput:CONPUDRAFT_157074"/>
<dbReference type="OrthoDB" id="3069822at2759"/>
<dbReference type="AlphaFoldDB" id="A0A5M3MGK5"/>
<feature type="region of interest" description="Disordered" evidence="1">
    <location>
        <begin position="322"/>
        <end position="458"/>
    </location>
</feature>
<feature type="compositionally biased region" description="Low complexity" evidence="1">
    <location>
        <begin position="268"/>
        <end position="300"/>
    </location>
</feature>
<feature type="compositionally biased region" description="Polar residues" evidence="1">
    <location>
        <begin position="236"/>
        <end position="248"/>
    </location>
</feature>
<dbReference type="RefSeq" id="XP_007772199.1">
    <property type="nucleotide sequence ID" value="XM_007774009.1"/>
</dbReference>
<feature type="compositionally biased region" description="Polar residues" evidence="1">
    <location>
        <begin position="351"/>
        <end position="362"/>
    </location>
</feature>
<dbReference type="EMBL" id="JH711583">
    <property type="protein sequence ID" value="EIW77894.1"/>
    <property type="molecule type" value="Genomic_DNA"/>
</dbReference>
<evidence type="ECO:0000256" key="1">
    <source>
        <dbReference type="SAM" id="MobiDB-lite"/>
    </source>
</evidence>
<proteinExistence type="predicted"/>
<accession>A0A5M3MGK5</accession>
<organism evidence="3 4">
    <name type="scientific">Coniophora puteana (strain RWD-64-598)</name>
    <name type="common">Brown rot fungus</name>
    <dbReference type="NCBI Taxonomy" id="741705"/>
    <lineage>
        <taxon>Eukaryota</taxon>
        <taxon>Fungi</taxon>
        <taxon>Dikarya</taxon>
        <taxon>Basidiomycota</taxon>
        <taxon>Agaricomycotina</taxon>
        <taxon>Agaricomycetes</taxon>
        <taxon>Agaricomycetidae</taxon>
        <taxon>Boletales</taxon>
        <taxon>Coniophorineae</taxon>
        <taxon>Coniophoraceae</taxon>
        <taxon>Coniophora</taxon>
    </lineage>
</organism>
<comment type="caution">
    <text evidence="3">The sequence shown here is derived from an EMBL/GenBank/DDBJ whole genome shotgun (WGS) entry which is preliminary data.</text>
</comment>
<feature type="compositionally biased region" description="Low complexity" evidence="1">
    <location>
        <begin position="324"/>
        <end position="341"/>
    </location>
</feature>
<feature type="region of interest" description="Disordered" evidence="1">
    <location>
        <begin position="218"/>
        <end position="300"/>
    </location>
</feature>
<dbReference type="Pfam" id="PF22936">
    <property type="entry name" value="Pol_BBD"/>
    <property type="match status" value="1"/>
</dbReference>
<evidence type="ECO:0000313" key="4">
    <source>
        <dbReference type="Proteomes" id="UP000053558"/>
    </source>
</evidence>
<dbReference type="InterPro" id="IPR054722">
    <property type="entry name" value="PolX-like_BBD"/>
</dbReference>
<protein>
    <recommendedName>
        <fullName evidence="2">Retrovirus-related Pol polyprotein from transposon TNT 1-94-like beta-barrel domain-containing protein</fullName>
    </recommendedName>
</protein>
<evidence type="ECO:0000259" key="2">
    <source>
        <dbReference type="Pfam" id="PF22936"/>
    </source>
</evidence>
<name>A0A5M3MGK5_CONPW</name>
<dbReference type="GeneID" id="19203699"/>
<sequence>MSTSGNLTLSTSAQICGIYNGTDILSWRTRMENHIRASGAGWALRNTRAEMKTLTSDFKEVNQWETHNDTAVGKILEALSHDQREIVKGLDEARAILDKLAGSAQARGISTAINELKVALNTQIPADTDPNPAMAKIVASLDRYTSLGGKVPGEFAGAILFSKIPSGYEAAKHAINATQYKSSTAQVTAGAGPTVPISLGTLTKELVMMHIRSDWELRSASQKKKKSPQVKEEQANKASSGTKQYNGQSSSDGKKKRPSKKERKEHQAQQQQQQQQKPAAANAASSSAPASASPSPTAQSAAPAAANYSATFTTPAPIYHVAHVASGPSGPSYSPPVYSAPTPDPRKRSHQPATAFQGRSSTPAPPHGTAGALKRQRDQGIAPTFEGTRAELPAFAGETPLIQRLSMGPSASPPLSARIEPVEEPSRKPSVTPPRASDFDQYVSGLGPTKRTKFSDYKKRQKLGDRLAGGGAYVDDSATGHKGWLNAEAYAEYQQQKEDLRRTMAPTPVQVAEYGYEDDIEEFEGMSLKEPSEQGGERAVSLDCESVWCATSFIDAADNVSGANSFTGEPYVVGSNSSHVSADVMNGQCVHSSSQWCDICIDKALVVRDTDREKSLHDKLHARYPIGWVLDSGASTHFTFELSDFSEYEELPEEEKFTVSTSSGSIRCEGSGTVVLRHENTRGKPCTTRIYPVFYLPGGTVRMLSTGQFCRNGNILHGDADKLVVLTADKSKEVICTRLM</sequence>